<dbReference type="Proteomes" id="UP001595833">
    <property type="component" value="Unassembled WGS sequence"/>
</dbReference>
<dbReference type="EMBL" id="JBHSJB010000053">
    <property type="protein sequence ID" value="MFC5060364.1"/>
    <property type="molecule type" value="Genomic_DNA"/>
</dbReference>
<protein>
    <submittedName>
        <fullName evidence="2">Helix-turn-helix domain-containing protein</fullName>
    </submittedName>
</protein>
<sequence>MDESRRDEHPVREALLELLRTRAELTSAQAARELGGNTGLYSFHLRKLAEQGLVEDVPGVTGRARPWRLARGAGRGDRKAPRPRPAAERPAHPDLRGLNRALEDESYQRWLDRRDRVPAHWRQDEAFSQVVYLTPEEMAALGDAVRSLIALFRHREDDPEARPAGSAPVAVVARLFPMLDPGSAEEAGPQHD</sequence>
<comment type="caution">
    <text evidence="2">The sequence shown here is derived from an EMBL/GenBank/DDBJ whole genome shotgun (WGS) entry which is preliminary data.</text>
</comment>
<gene>
    <name evidence="2" type="ORF">ACFPFM_42200</name>
</gene>
<feature type="compositionally biased region" description="Basic and acidic residues" evidence="1">
    <location>
        <begin position="74"/>
        <end position="93"/>
    </location>
</feature>
<dbReference type="Pfam" id="PF12840">
    <property type="entry name" value="HTH_20"/>
    <property type="match status" value="1"/>
</dbReference>
<evidence type="ECO:0000313" key="3">
    <source>
        <dbReference type="Proteomes" id="UP001595833"/>
    </source>
</evidence>
<dbReference type="RefSeq" id="WP_344037334.1">
    <property type="nucleotide sequence ID" value="NZ_BAAAKE010000007.1"/>
</dbReference>
<evidence type="ECO:0000256" key="1">
    <source>
        <dbReference type="SAM" id="MobiDB-lite"/>
    </source>
</evidence>
<dbReference type="InterPro" id="IPR036390">
    <property type="entry name" value="WH_DNA-bd_sf"/>
</dbReference>
<evidence type="ECO:0000313" key="2">
    <source>
        <dbReference type="EMBL" id="MFC5060364.1"/>
    </source>
</evidence>
<dbReference type="SUPFAM" id="SSF46785">
    <property type="entry name" value="Winged helix' DNA-binding domain"/>
    <property type="match status" value="1"/>
</dbReference>
<name>A0ABV9YDD3_9PSEU</name>
<dbReference type="Gene3D" id="1.10.10.10">
    <property type="entry name" value="Winged helix-like DNA-binding domain superfamily/Winged helix DNA-binding domain"/>
    <property type="match status" value="1"/>
</dbReference>
<keyword evidence="3" id="KW-1185">Reference proteome</keyword>
<organism evidence="2 3">
    <name type="scientific">Saccharothrix xinjiangensis</name>
    <dbReference type="NCBI Taxonomy" id="204798"/>
    <lineage>
        <taxon>Bacteria</taxon>
        <taxon>Bacillati</taxon>
        <taxon>Actinomycetota</taxon>
        <taxon>Actinomycetes</taxon>
        <taxon>Pseudonocardiales</taxon>
        <taxon>Pseudonocardiaceae</taxon>
        <taxon>Saccharothrix</taxon>
    </lineage>
</organism>
<feature type="region of interest" description="Disordered" evidence="1">
    <location>
        <begin position="67"/>
        <end position="93"/>
    </location>
</feature>
<proteinExistence type="predicted"/>
<accession>A0ABV9YDD3</accession>
<reference evidence="3" key="1">
    <citation type="journal article" date="2019" name="Int. J. Syst. Evol. Microbiol.">
        <title>The Global Catalogue of Microorganisms (GCM) 10K type strain sequencing project: providing services to taxonomists for standard genome sequencing and annotation.</title>
        <authorList>
            <consortium name="The Broad Institute Genomics Platform"/>
            <consortium name="The Broad Institute Genome Sequencing Center for Infectious Disease"/>
            <person name="Wu L."/>
            <person name="Ma J."/>
        </authorList>
    </citation>
    <scope>NUCLEOTIDE SEQUENCE [LARGE SCALE GENOMIC DNA]</scope>
    <source>
        <strain evidence="3">KCTC 12848</strain>
    </source>
</reference>
<dbReference type="InterPro" id="IPR036388">
    <property type="entry name" value="WH-like_DNA-bd_sf"/>
</dbReference>